<dbReference type="PROSITE" id="PS00216">
    <property type="entry name" value="SUGAR_TRANSPORT_1"/>
    <property type="match status" value="1"/>
</dbReference>
<dbReference type="eggNOG" id="KOG0254">
    <property type="taxonomic scope" value="Eukaryota"/>
</dbReference>
<comment type="subcellular location">
    <subcellularLocation>
        <location evidence="1">Membrane</location>
        <topology evidence="1">Multi-pass membrane protein</topology>
    </subcellularLocation>
</comment>
<keyword evidence="3 7" id="KW-0813">Transport</keyword>
<evidence type="ECO:0000256" key="4">
    <source>
        <dbReference type="ARBA" id="ARBA00022692"/>
    </source>
</evidence>
<comment type="similarity">
    <text evidence="2 7">Belongs to the major facilitator superfamily. Sugar transporter (TC 2.A.1.1) family.</text>
</comment>
<dbReference type="InterPro" id="IPR003663">
    <property type="entry name" value="Sugar/inositol_transpt"/>
</dbReference>
<reference evidence="11 12" key="1">
    <citation type="submission" date="2016-08" db="EMBL/GenBank/DDBJ databases">
        <title>Draft genome sequence of allopolyploid Zygosaccharomyces rouxii.</title>
        <authorList>
            <person name="Watanabe J."/>
            <person name="Uehara K."/>
            <person name="Mogi Y."/>
            <person name="Tsukioka Y."/>
        </authorList>
    </citation>
    <scope>NUCLEOTIDE SEQUENCE [LARGE SCALE GENOMIC DNA]</scope>
    <source>
        <strain evidence="11 12">NBRC 110957</strain>
    </source>
</reference>
<dbReference type="GO" id="GO:0005351">
    <property type="term" value="F:carbohydrate:proton symporter activity"/>
    <property type="evidence" value="ECO:0007669"/>
    <property type="project" value="TreeGrafter"/>
</dbReference>
<feature type="transmembrane region" description="Helical" evidence="9">
    <location>
        <begin position="486"/>
        <end position="509"/>
    </location>
</feature>
<keyword evidence="5 9" id="KW-1133">Transmembrane helix</keyword>
<evidence type="ECO:0000256" key="9">
    <source>
        <dbReference type="SAM" id="Phobius"/>
    </source>
</evidence>
<keyword evidence="6 9" id="KW-0472">Membrane</keyword>
<dbReference type="PANTHER" id="PTHR48022">
    <property type="entry name" value="PLASTIDIC GLUCOSE TRANSPORTER 4"/>
    <property type="match status" value="1"/>
</dbReference>
<evidence type="ECO:0000313" key="11">
    <source>
        <dbReference type="EMBL" id="GAV47836.1"/>
    </source>
</evidence>
<feature type="transmembrane region" description="Helical" evidence="9">
    <location>
        <begin position="271"/>
        <end position="293"/>
    </location>
</feature>
<feature type="compositionally biased region" description="Basic and acidic residues" evidence="8">
    <location>
        <begin position="55"/>
        <end position="79"/>
    </location>
</feature>
<dbReference type="InterPro" id="IPR005829">
    <property type="entry name" value="Sugar_transporter_CS"/>
</dbReference>
<dbReference type="Pfam" id="PF00083">
    <property type="entry name" value="Sugar_tr"/>
    <property type="match status" value="1"/>
</dbReference>
<feature type="transmembrane region" description="Helical" evidence="9">
    <location>
        <begin position="449"/>
        <end position="474"/>
    </location>
</feature>
<gene>
    <name evidence="11" type="ORF">ZYGR_0I01320</name>
</gene>
<evidence type="ECO:0000256" key="8">
    <source>
        <dbReference type="SAM" id="MobiDB-lite"/>
    </source>
</evidence>
<feature type="transmembrane region" description="Helical" evidence="9">
    <location>
        <begin position="419"/>
        <end position="443"/>
    </location>
</feature>
<feature type="transmembrane region" description="Helical" evidence="9">
    <location>
        <begin position="515"/>
        <end position="536"/>
    </location>
</feature>
<sequence length="555" mass="61352">MANEINEIMARQIANMQDRIHKSEDANEIFPIGKSEFFESESNLLQDTPPQVPTRHVDSAVNDKIDDEKKMDGQGKKDDKPSPFLLKSVALCVVISFGGFIVGWDIGIIGGITNMESFQENFGPLVNLNTGRHYFPEILVGLVISIFSIGGVIGGLTIAKAGDWKGRKLGMYLSMFVYCLGLAIQLVHDYSWSQFFIGRILTGLAVGSTAVLVPMFLSESAPIAIRGAMTTLYQLMVTFGILMGNVLNYILRKGLADPLDNISWQLPIYMGYVWAATIVTGLFFTPESANFLLTKKGCVESAKFSFATMNGIAEDDDLTNKFVEQTLQQQYETERQSNGLGLFEFVTGKPKYCKRLLVGILVMTFQQLSGINYFFYYGTTLFEKANLNDPYLTSIFLSSVNFVSTFGGIYLVEALGRRSCLLLGSMGMFICMLVYATVGTFALDASGSGIVMIAFTCIYIVFFATTLGPVSFVVVSELFPMKTKAVSMAICSSFNWMFGFMISLLTPVITAKIGFAYGYFFTACLLLSAIFVWIMVPETKGKSESDIDSLYENKR</sequence>
<feature type="transmembrane region" description="Helical" evidence="9">
    <location>
        <begin position="391"/>
        <end position="412"/>
    </location>
</feature>
<evidence type="ECO:0000256" key="6">
    <source>
        <dbReference type="ARBA" id="ARBA00023136"/>
    </source>
</evidence>
<feature type="transmembrane region" description="Helical" evidence="9">
    <location>
        <begin position="200"/>
        <end position="218"/>
    </location>
</feature>
<dbReference type="Gene3D" id="1.20.1250.20">
    <property type="entry name" value="MFS general substrate transporter like domains"/>
    <property type="match status" value="1"/>
</dbReference>
<dbReference type="SUPFAM" id="SSF103473">
    <property type="entry name" value="MFS general substrate transporter"/>
    <property type="match status" value="1"/>
</dbReference>
<dbReference type="EMBL" id="BDGX01000009">
    <property type="protein sequence ID" value="GAV47836.1"/>
    <property type="molecule type" value="Genomic_DNA"/>
</dbReference>
<dbReference type="GO" id="GO:0005886">
    <property type="term" value="C:plasma membrane"/>
    <property type="evidence" value="ECO:0007669"/>
    <property type="project" value="TreeGrafter"/>
</dbReference>
<dbReference type="PROSITE" id="PS00217">
    <property type="entry name" value="SUGAR_TRANSPORT_2"/>
    <property type="match status" value="1"/>
</dbReference>
<dbReference type="PRINTS" id="PR00171">
    <property type="entry name" value="SUGRTRNSPORT"/>
</dbReference>
<evidence type="ECO:0000313" key="12">
    <source>
        <dbReference type="Proteomes" id="UP000187013"/>
    </source>
</evidence>
<dbReference type="OrthoDB" id="2241241at2759"/>
<feature type="region of interest" description="Disordered" evidence="8">
    <location>
        <begin position="42"/>
        <end position="79"/>
    </location>
</feature>
<comment type="caution">
    <text evidence="11">The sequence shown here is derived from an EMBL/GenBank/DDBJ whole genome shotgun (WGS) entry which is preliminary data.</text>
</comment>
<feature type="domain" description="Major facilitator superfamily (MFS) profile" evidence="10">
    <location>
        <begin position="91"/>
        <end position="540"/>
    </location>
</feature>
<dbReference type="PANTHER" id="PTHR48022:SF50">
    <property type="entry name" value="HEXOSE TRANSPORTER HXT14"/>
    <property type="match status" value="1"/>
</dbReference>
<feature type="transmembrane region" description="Helical" evidence="9">
    <location>
        <begin position="169"/>
        <end position="188"/>
    </location>
</feature>
<feature type="transmembrane region" description="Helical" evidence="9">
    <location>
        <begin position="84"/>
        <end position="113"/>
    </location>
</feature>
<dbReference type="NCBIfam" id="TIGR00879">
    <property type="entry name" value="SP"/>
    <property type="match status" value="1"/>
</dbReference>
<dbReference type="Proteomes" id="UP000187013">
    <property type="component" value="Unassembled WGS sequence"/>
</dbReference>
<dbReference type="InterPro" id="IPR050360">
    <property type="entry name" value="MFS_Sugar_Transporters"/>
</dbReference>
<keyword evidence="4 9" id="KW-0812">Transmembrane</keyword>
<name>A0A1Q2ZWD4_ZYGRO</name>
<dbReference type="InterPro" id="IPR036259">
    <property type="entry name" value="MFS_trans_sf"/>
</dbReference>
<evidence type="ECO:0000256" key="5">
    <source>
        <dbReference type="ARBA" id="ARBA00022989"/>
    </source>
</evidence>
<evidence type="ECO:0000256" key="3">
    <source>
        <dbReference type="ARBA" id="ARBA00022448"/>
    </source>
</evidence>
<evidence type="ECO:0000256" key="1">
    <source>
        <dbReference type="ARBA" id="ARBA00004141"/>
    </source>
</evidence>
<dbReference type="InterPro" id="IPR005828">
    <property type="entry name" value="MFS_sugar_transport-like"/>
</dbReference>
<accession>A0A1Q2ZWD4</accession>
<dbReference type="InterPro" id="IPR020846">
    <property type="entry name" value="MFS_dom"/>
</dbReference>
<evidence type="ECO:0000256" key="7">
    <source>
        <dbReference type="RuleBase" id="RU003346"/>
    </source>
</evidence>
<dbReference type="CDD" id="cd17356">
    <property type="entry name" value="MFS_HXT"/>
    <property type="match status" value="1"/>
</dbReference>
<dbReference type="AlphaFoldDB" id="A0A1Q2ZWD4"/>
<dbReference type="GO" id="GO:0005354">
    <property type="term" value="F:galactose transmembrane transporter activity"/>
    <property type="evidence" value="ECO:0007669"/>
    <property type="project" value="EnsemblFungi"/>
</dbReference>
<feature type="transmembrane region" description="Helical" evidence="9">
    <location>
        <begin position="356"/>
        <end position="379"/>
    </location>
</feature>
<feature type="transmembrane region" description="Helical" evidence="9">
    <location>
        <begin position="133"/>
        <end position="157"/>
    </location>
</feature>
<protein>
    <recommendedName>
        <fullName evidence="10">Major facilitator superfamily (MFS) profile domain-containing protein</fullName>
    </recommendedName>
</protein>
<evidence type="ECO:0000259" key="10">
    <source>
        <dbReference type="PROSITE" id="PS50850"/>
    </source>
</evidence>
<proteinExistence type="inferred from homology"/>
<evidence type="ECO:0000256" key="2">
    <source>
        <dbReference type="ARBA" id="ARBA00010992"/>
    </source>
</evidence>
<feature type="transmembrane region" description="Helical" evidence="9">
    <location>
        <begin position="230"/>
        <end position="251"/>
    </location>
</feature>
<dbReference type="OMA" id="IFGWDVG"/>
<dbReference type="PROSITE" id="PS50850">
    <property type="entry name" value="MFS"/>
    <property type="match status" value="1"/>
</dbReference>
<organism evidence="11 12">
    <name type="scientific">Zygosaccharomyces rouxii</name>
    <dbReference type="NCBI Taxonomy" id="4956"/>
    <lineage>
        <taxon>Eukaryota</taxon>
        <taxon>Fungi</taxon>
        <taxon>Dikarya</taxon>
        <taxon>Ascomycota</taxon>
        <taxon>Saccharomycotina</taxon>
        <taxon>Saccharomycetes</taxon>
        <taxon>Saccharomycetales</taxon>
        <taxon>Saccharomycetaceae</taxon>
        <taxon>Zygosaccharomyces</taxon>
    </lineage>
</organism>